<keyword evidence="4" id="KW-0378">Hydrolase</keyword>
<dbReference type="PANTHER" id="PTHR34477:SF1">
    <property type="entry name" value="UPF0213 PROTEIN YHBQ"/>
    <property type="match status" value="1"/>
</dbReference>
<dbReference type="Pfam" id="PF01541">
    <property type="entry name" value="GIY-YIG"/>
    <property type="match status" value="1"/>
</dbReference>
<reference evidence="4 5" key="1">
    <citation type="submission" date="2017-05" db="EMBL/GenBank/DDBJ databases">
        <authorList>
            <person name="Varghese N."/>
            <person name="Submissions S."/>
        </authorList>
    </citation>
    <scope>NUCLEOTIDE SEQUENCE [LARGE SCALE GENOMIC DNA]</scope>
    <source>
        <strain evidence="4 5">DSM 21985</strain>
    </source>
</reference>
<dbReference type="Gene3D" id="3.40.1440.10">
    <property type="entry name" value="GIY-YIG endonuclease"/>
    <property type="match status" value="1"/>
</dbReference>
<evidence type="ECO:0000259" key="3">
    <source>
        <dbReference type="PROSITE" id="PS50164"/>
    </source>
</evidence>
<feature type="domain" description="GIY-YIG" evidence="3">
    <location>
        <begin position="1"/>
        <end position="76"/>
    </location>
</feature>
<dbReference type="InterPro" id="IPR050190">
    <property type="entry name" value="UPF0213_domain"/>
</dbReference>
<accession>A0A521DJJ2</accession>
<dbReference type="AlphaFoldDB" id="A0A521DJJ2"/>
<evidence type="ECO:0000313" key="4">
    <source>
        <dbReference type="EMBL" id="SMO71271.1"/>
    </source>
</evidence>
<keyword evidence="4" id="KW-0255">Endonuclease</keyword>
<organism evidence="4 5">
    <name type="scientific">Gracilimonas mengyeensis</name>
    <dbReference type="NCBI Taxonomy" id="1302730"/>
    <lineage>
        <taxon>Bacteria</taxon>
        <taxon>Pseudomonadati</taxon>
        <taxon>Balneolota</taxon>
        <taxon>Balneolia</taxon>
        <taxon>Balneolales</taxon>
        <taxon>Balneolaceae</taxon>
        <taxon>Gracilimonas</taxon>
    </lineage>
</organism>
<feature type="region of interest" description="Disordered" evidence="2">
    <location>
        <begin position="58"/>
        <end position="80"/>
    </location>
</feature>
<evidence type="ECO:0000256" key="1">
    <source>
        <dbReference type="ARBA" id="ARBA00007435"/>
    </source>
</evidence>
<dbReference type="PANTHER" id="PTHR34477">
    <property type="entry name" value="UPF0213 PROTEIN YHBQ"/>
    <property type="match status" value="1"/>
</dbReference>
<comment type="similarity">
    <text evidence="1">Belongs to the UPF0213 family.</text>
</comment>
<feature type="compositionally biased region" description="Basic residues" evidence="2">
    <location>
        <begin position="1"/>
        <end position="12"/>
    </location>
</feature>
<dbReference type="InterPro" id="IPR000305">
    <property type="entry name" value="GIY-YIG_endonuc"/>
</dbReference>
<dbReference type="InterPro" id="IPR035901">
    <property type="entry name" value="GIY-YIG_endonuc_sf"/>
</dbReference>
<feature type="region of interest" description="Disordered" evidence="2">
    <location>
        <begin position="1"/>
        <end position="34"/>
    </location>
</feature>
<dbReference type="EMBL" id="FXTP01000008">
    <property type="protein sequence ID" value="SMO71271.1"/>
    <property type="molecule type" value="Genomic_DNA"/>
</dbReference>
<keyword evidence="5" id="KW-1185">Reference proteome</keyword>
<name>A0A521DJJ2_9BACT</name>
<evidence type="ECO:0000256" key="2">
    <source>
        <dbReference type="SAM" id="MobiDB-lite"/>
    </source>
</evidence>
<sequence>MIKSKSSGRHYYGHTSDIRERIKSHNSTQNRYTRGKEPWKLLGYKECETKAEAMKAEQKLKSMKNPNRAFQWLKKNGSVR</sequence>
<proteinExistence type="inferred from homology"/>
<dbReference type="Proteomes" id="UP000317557">
    <property type="component" value="Unassembled WGS sequence"/>
</dbReference>
<dbReference type="PROSITE" id="PS50164">
    <property type="entry name" value="GIY_YIG"/>
    <property type="match status" value="1"/>
</dbReference>
<dbReference type="GO" id="GO:0004519">
    <property type="term" value="F:endonuclease activity"/>
    <property type="evidence" value="ECO:0007669"/>
    <property type="project" value="UniProtKB-KW"/>
</dbReference>
<keyword evidence="4" id="KW-0540">Nuclease</keyword>
<protein>
    <submittedName>
        <fullName evidence="4">Putative endonuclease</fullName>
    </submittedName>
</protein>
<gene>
    <name evidence="4" type="ORF">SAMN06265219_108187</name>
</gene>
<evidence type="ECO:0000313" key="5">
    <source>
        <dbReference type="Proteomes" id="UP000317557"/>
    </source>
</evidence>
<dbReference type="SUPFAM" id="SSF82771">
    <property type="entry name" value="GIY-YIG endonuclease"/>
    <property type="match status" value="1"/>
</dbReference>